<proteinExistence type="inferred from homology"/>
<protein>
    <recommendedName>
        <fullName evidence="3">hydroxymethylglutaryl-CoA lyase</fullName>
        <ecNumber evidence="3">4.1.3.4</ecNumber>
    </recommendedName>
</protein>
<dbReference type="PANTHER" id="PTHR42738:SF7">
    <property type="entry name" value="HYDROXYMETHYLGLUTARYL-COA LYASE"/>
    <property type="match status" value="1"/>
</dbReference>
<dbReference type="SUPFAM" id="SSF51569">
    <property type="entry name" value="Aldolase"/>
    <property type="match status" value="1"/>
</dbReference>
<evidence type="ECO:0000256" key="5">
    <source>
        <dbReference type="ARBA" id="ARBA00023239"/>
    </source>
</evidence>
<dbReference type="EMBL" id="JBEDUW010000005">
    <property type="protein sequence ID" value="KAK9928660.1"/>
    <property type="molecule type" value="Genomic_DNA"/>
</dbReference>
<comment type="pathway">
    <text evidence="1">Metabolic intermediate metabolism; (S)-3-hydroxy-3-methylglutaryl-CoA degradation; acetoacetate from (S)-3-hydroxy-3-methylglutaryl-CoA: step 1/1.</text>
</comment>
<keyword evidence="4" id="KW-0479">Metal-binding</keyword>
<dbReference type="GO" id="GO:0046872">
    <property type="term" value="F:metal ion binding"/>
    <property type="evidence" value="ECO:0007669"/>
    <property type="project" value="UniProtKB-KW"/>
</dbReference>
<dbReference type="InterPro" id="IPR013785">
    <property type="entry name" value="Aldolase_TIM"/>
</dbReference>
<dbReference type="GO" id="GO:0006552">
    <property type="term" value="P:L-leucine catabolic process"/>
    <property type="evidence" value="ECO:0007669"/>
    <property type="project" value="TreeGrafter"/>
</dbReference>
<comment type="caution">
    <text evidence="8">The sequence shown here is derived from an EMBL/GenBank/DDBJ whole genome shotgun (WGS) entry which is preliminary data.</text>
</comment>
<evidence type="ECO:0000256" key="2">
    <source>
        <dbReference type="ARBA" id="ARBA00009405"/>
    </source>
</evidence>
<organism evidence="8 9">
    <name type="scientific">Rubus argutus</name>
    <name type="common">Southern blackberry</name>
    <dbReference type="NCBI Taxonomy" id="59490"/>
    <lineage>
        <taxon>Eukaryota</taxon>
        <taxon>Viridiplantae</taxon>
        <taxon>Streptophyta</taxon>
        <taxon>Embryophyta</taxon>
        <taxon>Tracheophyta</taxon>
        <taxon>Spermatophyta</taxon>
        <taxon>Magnoliopsida</taxon>
        <taxon>eudicotyledons</taxon>
        <taxon>Gunneridae</taxon>
        <taxon>Pentapetalae</taxon>
        <taxon>rosids</taxon>
        <taxon>fabids</taxon>
        <taxon>Rosales</taxon>
        <taxon>Rosaceae</taxon>
        <taxon>Rosoideae</taxon>
        <taxon>Rosoideae incertae sedis</taxon>
        <taxon>Rubus</taxon>
    </lineage>
</organism>
<dbReference type="Gene3D" id="3.20.20.70">
    <property type="entry name" value="Aldolase class I"/>
    <property type="match status" value="1"/>
</dbReference>
<evidence type="ECO:0000313" key="9">
    <source>
        <dbReference type="Proteomes" id="UP001457282"/>
    </source>
</evidence>
<name>A0AAW1WX86_RUBAR</name>
<accession>A0AAW1WX86</accession>
<dbReference type="InterPro" id="IPR000891">
    <property type="entry name" value="PYR_CT"/>
</dbReference>
<evidence type="ECO:0000256" key="6">
    <source>
        <dbReference type="ARBA" id="ARBA00049877"/>
    </source>
</evidence>
<evidence type="ECO:0000259" key="7">
    <source>
        <dbReference type="PROSITE" id="PS50991"/>
    </source>
</evidence>
<gene>
    <name evidence="8" type="ORF">M0R45_025784</name>
</gene>
<dbReference type="PANTHER" id="PTHR42738">
    <property type="entry name" value="HYDROXYMETHYLGLUTARYL-COA LYASE"/>
    <property type="match status" value="1"/>
</dbReference>
<sequence>MAGAALKFSWRHDRGPCPTDSWLEAVMAIVFPVENLAVHFNDTNGQSLSNIVTPLQIGIGTVDSSVAGWCPSARGASGNVALKMSKPMWIWTSS</sequence>
<dbReference type="GO" id="GO:0046951">
    <property type="term" value="P:ketone body biosynthetic process"/>
    <property type="evidence" value="ECO:0007669"/>
    <property type="project" value="TreeGrafter"/>
</dbReference>
<feature type="domain" description="Pyruvate carboxyltransferase" evidence="7">
    <location>
        <begin position="1"/>
        <end position="94"/>
    </location>
</feature>
<dbReference type="EC" id="4.1.3.4" evidence="3"/>
<reference evidence="8 9" key="1">
    <citation type="journal article" date="2023" name="G3 (Bethesda)">
        <title>A chromosome-length genome assembly and annotation of blackberry (Rubus argutus, cv. 'Hillquist').</title>
        <authorList>
            <person name="Bruna T."/>
            <person name="Aryal R."/>
            <person name="Dudchenko O."/>
            <person name="Sargent D.J."/>
            <person name="Mead D."/>
            <person name="Buti M."/>
            <person name="Cavallini A."/>
            <person name="Hytonen T."/>
            <person name="Andres J."/>
            <person name="Pham M."/>
            <person name="Weisz D."/>
            <person name="Mascagni F."/>
            <person name="Usai G."/>
            <person name="Natali L."/>
            <person name="Bassil N."/>
            <person name="Fernandez G.E."/>
            <person name="Lomsadze A."/>
            <person name="Armour M."/>
            <person name="Olukolu B."/>
            <person name="Poorten T."/>
            <person name="Britton C."/>
            <person name="Davik J."/>
            <person name="Ashrafi H."/>
            <person name="Aiden E.L."/>
            <person name="Borodovsky M."/>
            <person name="Worthington M."/>
        </authorList>
    </citation>
    <scope>NUCLEOTIDE SEQUENCE [LARGE SCALE GENOMIC DNA]</scope>
    <source>
        <strain evidence="8">PI 553951</strain>
    </source>
</reference>
<dbReference type="InterPro" id="IPR043594">
    <property type="entry name" value="HMGL"/>
</dbReference>
<dbReference type="GO" id="GO:0004419">
    <property type="term" value="F:hydroxymethylglutaryl-CoA lyase activity"/>
    <property type="evidence" value="ECO:0007669"/>
    <property type="project" value="UniProtKB-EC"/>
</dbReference>
<dbReference type="AlphaFoldDB" id="A0AAW1WX86"/>
<evidence type="ECO:0000313" key="8">
    <source>
        <dbReference type="EMBL" id="KAK9928660.1"/>
    </source>
</evidence>
<keyword evidence="5" id="KW-0456">Lyase</keyword>
<evidence type="ECO:0000256" key="1">
    <source>
        <dbReference type="ARBA" id="ARBA00005143"/>
    </source>
</evidence>
<dbReference type="PROSITE" id="PS50991">
    <property type="entry name" value="PYR_CT"/>
    <property type="match status" value="1"/>
</dbReference>
<keyword evidence="9" id="KW-1185">Reference proteome</keyword>
<comment type="similarity">
    <text evidence="2">Belongs to the HMG-CoA lyase family.</text>
</comment>
<dbReference type="GO" id="GO:0005739">
    <property type="term" value="C:mitochondrion"/>
    <property type="evidence" value="ECO:0007669"/>
    <property type="project" value="TreeGrafter"/>
</dbReference>
<evidence type="ECO:0000256" key="4">
    <source>
        <dbReference type="ARBA" id="ARBA00022723"/>
    </source>
</evidence>
<evidence type="ECO:0000256" key="3">
    <source>
        <dbReference type="ARBA" id="ARBA00012910"/>
    </source>
</evidence>
<dbReference type="Proteomes" id="UP001457282">
    <property type="component" value="Unassembled WGS sequence"/>
</dbReference>
<comment type="catalytic activity">
    <reaction evidence="6">
        <text>(3S)-3-hydroxy-3-methylglutaryl-CoA = acetoacetate + acetyl-CoA</text>
        <dbReference type="Rhea" id="RHEA:24404"/>
        <dbReference type="ChEBI" id="CHEBI:13705"/>
        <dbReference type="ChEBI" id="CHEBI:43074"/>
        <dbReference type="ChEBI" id="CHEBI:57288"/>
        <dbReference type="EC" id="4.1.3.4"/>
    </reaction>
</comment>